<evidence type="ECO:0000313" key="1">
    <source>
        <dbReference type="EMBL" id="CAH2985179.1"/>
    </source>
</evidence>
<proteinExistence type="predicted"/>
<reference evidence="1" key="1">
    <citation type="submission" date="2021-12" db="EMBL/GenBank/DDBJ databases">
        <authorList>
            <person name="King R."/>
        </authorList>
    </citation>
    <scope>NUCLEOTIDE SEQUENCE</scope>
</reference>
<protein>
    <submittedName>
        <fullName evidence="1">Uncharacterized protein</fullName>
    </submittedName>
</protein>
<name>A0ABN8L6Q4_CHISP</name>
<keyword evidence="2" id="KW-1185">Reference proteome</keyword>
<evidence type="ECO:0000313" key="2">
    <source>
        <dbReference type="Proteomes" id="UP001153292"/>
    </source>
</evidence>
<accession>A0ABN8L6Q4</accession>
<dbReference type="EMBL" id="OU963895">
    <property type="protein sequence ID" value="CAH2985179.1"/>
    <property type="molecule type" value="Genomic_DNA"/>
</dbReference>
<sequence>MNTYSRKGGTTTSLKGHLMSVRTTEYEQLIILETEKKNTVQTSTSSPLQDAKKITNYFKRNFAEESKMVYF</sequence>
<organism evidence="1 2">
    <name type="scientific">Chilo suppressalis</name>
    <name type="common">Asiatic rice borer moth</name>
    <dbReference type="NCBI Taxonomy" id="168631"/>
    <lineage>
        <taxon>Eukaryota</taxon>
        <taxon>Metazoa</taxon>
        <taxon>Ecdysozoa</taxon>
        <taxon>Arthropoda</taxon>
        <taxon>Hexapoda</taxon>
        <taxon>Insecta</taxon>
        <taxon>Pterygota</taxon>
        <taxon>Neoptera</taxon>
        <taxon>Endopterygota</taxon>
        <taxon>Lepidoptera</taxon>
        <taxon>Glossata</taxon>
        <taxon>Ditrysia</taxon>
        <taxon>Pyraloidea</taxon>
        <taxon>Crambidae</taxon>
        <taxon>Crambinae</taxon>
        <taxon>Chilo</taxon>
    </lineage>
</organism>
<dbReference type="Proteomes" id="UP001153292">
    <property type="component" value="Chromosome 2"/>
</dbReference>
<gene>
    <name evidence="1" type="ORF">CHILSU_LOCUS5045</name>
</gene>